<feature type="compositionally biased region" description="Low complexity" evidence="5">
    <location>
        <begin position="159"/>
        <end position="170"/>
    </location>
</feature>
<feature type="compositionally biased region" description="Low complexity" evidence="5">
    <location>
        <begin position="221"/>
        <end position="236"/>
    </location>
</feature>
<accession>A0A0P0EU59</accession>
<organism evidence="7">
    <name type="scientific">Clytia hemisphaerica</name>
    <dbReference type="NCBI Taxonomy" id="252671"/>
    <lineage>
        <taxon>Eukaryota</taxon>
        <taxon>Metazoa</taxon>
        <taxon>Cnidaria</taxon>
        <taxon>Hydrozoa</taxon>
        <taxon>Hydroidolina</taxon>
        <taxon>Leptothecata</taxon>
        <taxon>Obeliida</taxon>
        <taxon>Clytiidae</taxon>
        <taxon>Clytia</taxon>
    </lineage>
</organism>
<dbReference type="GO" id="GO:0046983">
    <property type="term" value="F:protein dimerization activity"/>
    <property type="evidence" value="ECO:0007669"/>
    <property type="project" value="InterPro"/>
</dbReference>
<feature type="domain" description="BHLH" evidence="6">
    <location>
        <begin position="505"/>
        <end position="557"/>
    </location>
</feature>
<dbReference type="GO" id="GO:0000981">
    <property type="term" value="F:DNA-binding transcription factor activity, RNA polymerase II-specific"/>
    <property type="evidence" value="ECO:0007669"/>
    <property type="project" value="TreeGrafter"/>
</dbReference>
<dbReference type="InterPro" id="IPR011598">
    <property type="entry name" value="bHLH_dom"/>
</dbReference>
<evidence type="ECO:0000259" key="6">
    <source>
        <dbReference type="PROSITE" id="PS50888"/>
    </source>
</evidence>
<dbReference type="GO" id="GO:0005634">
    <property type="term" value="C:nucleus"/>
    <property type="evidence" value="ECO:0007669"/>
    <property type="project" value="UniProtKB-SubCell"/>
</dbReference>
<dbReference type="EMBL" id="KT318153">
    <property type="protein sequence ID" value="ALJ33556.1"/>
    <property type="molecule type" value="mRNA"/>
</dbReference>
<sequence>FLKKKTKQQHTQKNMKAVVENIKKVSSKRKSDTNNNHDELKTKYGKNNIVRTAAEFFGNATLLPTTISYDSTILPDAIFLTNASGQLITTPVNSITTSILQEKTNTTSTEQQPATSEESLNLNNVMKKQHKNNKKTELLKNAAATSSSSATNKKKSKVKPSASLQLSSSSTSTQQFLQLIPSSGQADDFPFKATQPKTKTQKNQKHSNNNATTKKKKKASSKSTAPPTTTIPPQTIIKGLPSLSHFTNIATLPAIHEAVKLKSPLGNGITLRLAASPPPPPPPLSGTTDLIPATATSFDSEEETKLPESPTQLLPETIHTPSTISPPSTPNLITTQLLPSPPTPPALTTSAFVFTNGITQKDNNTFIASAETPQTFSGATFANFPLIASGLTAGSLAGFAAQTNFTTFSLQAPLLAPGLTIPLYNSLLTVSTKEGLLPALNKEIIPATKPVTQPTPKATKTSKKKNNLTTNLTSSGAQNGNDMTTSRGRKRTAQSRLPAKLKEPAAVARRNARERRRVKMVNDGFLRLRRHVPTDPKNKKLSKVKTLRLAIEYIHHLQDLLQSDSTTKQTQQSIMTSFTAQVSEADYDDLEVDGDDIEAESWLQSNSLNRVDQELDEDIFTAVDPARLRTTYTEFVTR</sequence>
<keyword evidence="3" id="KW-0238">DNA-binding</keyword>
<feature type="compositionally biased region" description="Polar residues" evidence="5">
    <location>
        <begin position="103"/>
        <end position="126"/>
    </location>
</feature>
<evidence type="ECO:0000256" key="5">
    <source>
        <dbReference type="SAM" id="MobiDB-lite"/>
    </source>
</evidence>
<dbReference type="Gene3D" id="4.10.280.10">
    <property type="entry name" value="Helix-loop-helix DNA-binding domain"/>
    <property type="match status" value="1"/>
</dbReference>
<dbReference type="SUPFAM" id="SSF47459">
    <property type="entry name" value="HLH, helix-loop-helix DNA-binding domain"/>
    <property type="match status" value="1"/>
</dbReference>
<dbReference type="InterPro" id="IPR036638">
    <property type="entry name" value="HLH_DNA-bd_sf"/>
</dbReference>
<dbReference type="InterPro" id="IPR050283">
    <property type="entry name" value="E-box_TF_Regulators"/>
</dbReference>
<evidence type="ECO:0000256" key="3">
    <source>
        <dbReference type="ARBA" id="ARBA00023125"/>
    </source>
</evidence>
<feature type="compositionally biased region" description="Low complexity" evidence="5">
    <location>
        <begin position="140"/>
        <end position="151"/>
    </location>
</feature>
<feature type="region of interest" description="Disordered" evidence="5">
    <location>
        <begin position="103"/>
        <end position="170"/>
    </location>
</feature>
<dbReference type="CDD" id="cd11418">
    <property type="entry name" value="bHLH_TS_ASCL"/>
    <property type="match status" value="1"/>
</dbReference>
<dbReference type="GO" id="GO:0007399">
    <property type="term" value="P:nervous system development"/>
    <property type="evidence" value="ECO:0007669"/>
    <property type="project" value="UniProtKB-KW"/>
</dbReference>
<feature type="compositionally biased region" description="Low complexity" evidence="5">
    <location>
        <begin position="315"/>
        <end position="327"/>
    </location>
</feature>
<evidence type="ECO:0000256" key="2">
    <source>
        <dbReference type="ARBA" id="ARBA00022902"/>
    </source>
</evidence>
<dbReference type="AlphaFoldDB" id="A0A0P0EU59"/>
<dbReference type="PROSITE" id="PS50888">
    <property type="entry name" value="BHLH"/>
    <property type="match status" value="1"/>
</dbReference>
<comment type="subcellular location">
    <subcellularLocation>
        <location evidence="1">Nucleus</location>
    </subcellularLocation>
</comment>
<proteinExistence type="evidence at transcript level"/>
<reference evidence="7" key="1">
    <citation type="submission" date="2015-07" db="EMBL/GenBank/DDBJ databases">
        <title>Wnt signalling and multipotent stem cell formation and differenciation in the hydrozoan Clytia hemisphaerica.</title>
        <authorList>
            <person name="Ruggiero A."/>
            <person name="Lapebie P."/>
            <person name="Barreau C."/>
            <person name="Houliston E."/>
        </authorList>
    </citation>
    <scope>NUCLEOTIDE SEQUENCE</scope>
</reference>
<evidence type="ECO:0000256" key="4">
    <source>
        <dbReference type="ARBA" id="ARBA00023242"/>
    </source>
</evidence>
<dbReference type="GO" id="GO:0000977">
    <property type="term" value="F:RNA polymerase II transcription regulatory region sequence-specific DNA binding"/>
    <property type="evidence" value="ECO:0007669"/>
    <property type="project" value="TreeGrafter"/>
</dbReference>
<protein>
    <submittedName>
        <fullName evidence="7">Asca-1</fullName>
    </submittedName>
</protein>
<feature type="compositionally biased region" description="Polar residues" evidence="5">
    <location>
        <begin position="476"/>
        <end position="486"/>
    </location>
</feature>
<feature type="region of interest" description="Disordered" evidence="5">
    <location>
        <begin position="184"/>
        <end position="236"/>
    </location>
</feature>
<dbReference type="FunFam" id="4.10.280.10:FF:000029">
    <property type="entry name" value="Achaete-scute family bHLH transcription factor 1"/>
    <property type="match status" value="1"/>
</dbReference>
<dbReference type="PANTHER" id="PTHR23349:SF108">
    <property type="entry name" value="BHLH DOMAIN-CONTAINING PROTEIN"/>
    <property type="match status" value="1"/>
</dbReference>
<keyword evidence="2" id="KW-0524">Neurogenesis</keyword>
<keyword evidence="4" id="KW-0539">Nucleus</keyword>
<feature type="region of interest" description="Disordered" evidence="5">
    <location>
        <begin position="448"/>
        <end position="511"/>
    </location>
</feature>
<feature type="region of interest" description="Disordered" evidence="5">
    <location>
        <begin position="296"/>
        <end position="327"/>
    </location>
</feature>
<dbReference type="PANTHER" id="PTHR23349">
    <property type="entry name" value="BASIC HELIX-LOOP-HELIX TRANSCRIPTION FACTOR, TWIST"/>
    <property type="match status" value="1"/>
</dbReference>
<dbReference type="Pfam" id="PF00010">
    <property type="entry name" value="HLH"/>
    <property type="match status" value="1"/>
</dbReference>
<name>A0A0P0EU59_9CNID</name>
<evidence type="ECO:0000313" key="7">
    <source>
        <dbReference type="EMBL" id="ALJ33556.1"/>
    </source>
</evidence>
<dbReference type="SMART" id="SM00353">
    <property type="entry name" value="HLH"/>
    <property type="match status" value="1"/>
</dbReference>
<feature type="non-terminal residue" evidence="7">
    <location>
        <position position="1"/>
    </location>
</feature>
<evidence type="ECO:0000256" key="1">
    <source>
        <dbReference type="ARBA" id="ARBA00004123"/>
    </source>
</evidence>